<protein>
    <submittedName>
        <fullName evidence="7">Helix-turn-helix domain-containing protein</fullName>
    </submittedName>
    <submittedName>
        <fullName evidence="6">Transcriptional regulator</fullName>
    </submittedName>
</protein>
<dbReference type="EMBL" id="CP007516">
    <property type="protein sequence ID" value="AHY48291.1"/>
    <property type="molecule type" value="Genomic_DNA"/>
</dbReference>
<dbReference type="SUPFAM" id="SSF46689">
    <property type="entry name" value="Homeodomain-like"/>
    <property type="match status" value="1"/>
</dbReference>
<reference evidence="7" key="2">
    <citation type="submission" date="2023-11" db="EMBL/GenBank/DDBJ databases">
        <title>MicrobeMod: A computational toolkit for identifying prokaryotic methylation and restriction-modification with nanopore sequencing.</title>
        <authorList>
            <person name="Crits-Christoph A."/>
            <person name="Kang S.C."/>
            <person name="Lee H."/>
            <person name="Ostrov N."/>
        </authorList>
    </citation>
    <scope>NUCLEOTIDE SEQUENCE</scope>
    <source>
        <strain evidence="7">ATCC 51242</strain>
    </source>
</reference>
<dbReference type="EMBL" id="JAWXXX010000003">
    <property type="protein sequence ID" value="MDX5895564.1"/>
    <property type="molecule type" value="Genomic_DNA"/>
</dbReference>
<dbReference type="PATRIC" id="fig|42256.3.peg.3056"/>
<keyword evidence="3" id="KW-0804">Transcription</keyword>
<evidence type="ECO:0000256" key="1">
    <source>
        <dbReference type="ARBA" id="ARBA00023015"/>
    </source>
</evidence>
<dbReference type="InterPro" id="IPR001647">
    <property type="entry name" value="HTH_TetR"/>
</dbReference>
<keyword evidence="1" id="KW-0805">Transcription regulation</keyword>
<keyword evidence="8" id="KW-1185">Reference proteome</keyword>
<dbReference type="eggNOG" id="COG1309">
    <property type="taxonomic scope" value="Bacteria"/>
</dbReference>
<feature type="DNA-binding region" description="H-T-H motif" evidence="4">
    <location>
        <begin position="38"/>
        <end position="57"/>
    </location>
</feature>
<organism evidence="6 8">
    <name type="scientific">Rubrobacter radiotolerans</name>
    <name type="common">Arthrobacter radiotolerans</name>
    <dbReference type="NCBI Taxonomy" id="42256"/>
    <lineage>
        <taxon>Bacteria</taxon>
        <taxon>Bacillati</taxon>
        <taxon>Actinomycetota</taxon>
        <taxon>Rubrobacteria</taxon>
        <taxon>Rubrobacterales</taxon>
        <taxon>Rubrobacteraceae</taxon>
        <taxon>Rubrobacter</taxon>
    </lineage>
</organism>
<dbReference type="GO" id="GO:0045892">
    <property type="term" value="P:negative regulation of DNA-templated transcription"/>
    <property type="evidence" value="ECO:0007669"/>
    <property type="project" value="UniProtKB-ARBA"/>
</dbReference>
<evidence type="ECO:0000256" key="2">
    <source>
        <dbReference type="ARBA" id="ARBA00023125"/>
    </source>
</evidence>
<dbReference type="Proteomes" id="UP000025229">
    <property type="component" value="Plasmid 2"/>
</dbReference>
<dbReference type="RefSeq" id="WP_041339047.1">
    <property type="nucleotide sequence ID" value="NZ_CP007516.1"/>
</dbReference>
<keyword evidence="2 4" id="KW-0238">DNA-binding</keyword>
<dbReference type="PRINTS" id="PR00455">
    <property type="entry name" value="HTHTETR"/>
</dbReference>
<dbReference type="Gene3D" id="1.10.357.10">
    <property type="entry name" value="Tetracycline Repressor, domain 2"/>
    <property type="match status" value="1"/>
</dbReference>
<dbReference type="HOGENOM" id="CLU_069356_32_0_11"/>
<dbReference type="KEGG" id="rrd:RradSPS_3008"/>
<evidence type="ECO:0000313" key="6">
    <source>
        <dbReference type="EMBL" id="AHY48291.1"/>
    </source>
</evidence>
<dbReference type="PANTHER" id="PTHR30055:SF184">
    <property type="entry name" value="HTH-TYPE TRANSCRIPTIONAL REGULATOR ETHR"/>
    <property type="match status" value="1"/>
</dbReference>
<sequence>MDRETRERRRTPGAQERKRAILDAAERLLAERPLQRVPVAELARGAGLSRPTFYFYFSSKEEVLLALADRVVGEMRRRTDPALARLAEDPERGWEEVIRGVFETWREHRTLMNAACEALSTSPEVRRVWERTLEGFVDLTTRAIEDERERGAASGGAGVPARDLATALNWANERMLYATFSGTSPAVPEDRLVGVLVEMWLAAIYGRR</sequence>
<keyword evidence="6" id="KW-0614">Plasmid</keyword>
<evidence type="ECO:0000259" key="5">
    <source>
        <dbReference type="PROSITE" id="PS50977"/>
    </source>
</evidence>
<dbReference type="InterPro" id="IPR036271">
    <property type="entry name" value="Tet_transcr_reg_TetR-rel_C_sf"/>
</dbReference>
<dbReference type="SUPFAM" id="SSF48498">
    <property type="entry name" value="Tetracyclin repressor-like, C-terminal domain"/>
    <property type="match status" value="1"/>
</dbReference>
<dbReference type="InterPro" id="IPR009057">
    <property type="entry name" value="Homeodomain-like_sf"/>
</dbReference>
<dbReference type="PANTHER" id="PTHR30055">
    <property type="entry name" value="HTH-TYPE TRANSCRIPTIONAL REGULATOR RUTR"/>
    <property type="match status" value="1"/>
</dbReference>
<dbReference type="Proteomes" id="UP001281130">
    <property type="component" value="Unassembled WGS sequence"/>
</dbReference>
<dbReference type="GO" id="GO:0000976">
    <property type="term" value="F:transcription cis-regulatory region binding"/>
    <property type="evidence" value="ECO:0007669"/>
    <property type="project" value="TreeGrafter"/>
</dbReference>
<name>A0A023X7U8_RUBRA</name>
<dbReference type="Gene3D" id="1.10.10.60">
    <property type="entry name" value="Homeodomain-like"/>
    <property type="match status" value="1"/>
</dbReference>
<evidence type="ECO:0000256" key="3">
    <source>
        <dbReference type="ARBA" id="ARBA00023163"/>
    </source>
</evidence>
<dbReference type="Pfam" id="PF21313">
    <property type="entry name" value="EthR_C"/>
    <property type="match status" value="1"/>
</dbReference>
<dbReference type="GO" id="GO:0003700">
    <property type="term" value="F:DNA-binding transcription factor activity"/>
    <property type="evidence" value="ECO:0007669"/>
    <property type="project" value="TreeGrafter"/>
</dbReference>
<reference evidence="6 8" key="1">
    <citation type="submission" date="2014-03" db="EMBL/GenBank/DDBJ databases">
        <title>Complete genome sequence of the Radio-Resistant Rubrobacter radiotolerans RSPS-4.</title>
        <authorList>
            <person name="Egas C.C."/>
            <person name="Barroso C.C."/>
            <person name="Froufe H.J.C."/>
            <person name="Pacheco J.J."/>
            <person name="Albuquerque L.L."/>
            <person name="da Costa M.M.S."/>
        </authorList>
    </citation>
    <scope>NUCLEOTIDE SEQUENCE [LARGE SCALE GENOMIC DNA]</scope>
    <source>
        <strain evidence="6 8">RSPS-4</strain>
        <plasmid evidence="6 8">2</plasmid>
    </source>
</reference>
<dbReference type="OrthoDB" id="5242520at2"/>
<evidence type="ECO:0000313" key="8">
    <source>
        <dbReference type="Proteomes" id="UP000025229"/>
    </source>
</evidence>
<gene>
    <name evidence="6" type="ORF">RradSPS_3008</name>
    <name evidence="7" type="ORF">SIL72_16160</name>
</gene>
<dbReference type="AlphaFoldDB" id="A0A023X7U8"/>
<dbReference type="PROSITE" id="PS50977">
    <property type="entry name" value="HTH_TETR_2"/>
    <property type="match status" value="1"/>
</dbReference>
<accession>A0A023X7U8</accession>
<dbReference type="InterPro" id="IPR049397">
    <property type="entry name" value="EthR_C"/>
</dbReference>
<dbReference type="FunFam" id="1.10.10.60:FF:000141">
    <property type="entry name" value="TetR family transcriptional regulator"/>
    <property type="match status" value="1"/>
</dbReference>
<dbReference type="Pfam" id="PF00440">
    <property type="entry name" value="TetR_N"/>
    <property type="match status" value="1"/>
</dbReference>
<feature type="domain" description="HTH tetR-type" evidence="5">
    <location>
        <begin position="15"/>
        <end position="75"/>
    </location>
</feature>
<evidence type="ECO:0000256" key="4">
    <source>
        <dbReference type="PROSITE-ProRule" id="PRU00335"/>
    </source>
</evidence>
<proteinExistence type="predicted"/>
<dbReference type="InterPro" id="IPR050109">
    <property type="entry name" value="HTH-type_TetR-like_transc_reg"/>
</dbReference>
<geneLocation type="plasmid" evidence="6">
    <name>2</name>
</geneLocation>
<evidence type="ECO:0000313" key="7">
    <source>
        <dbReference type="EMBL" id="MDX5895564.1"/>
    </source>
</evidence>